<feature type="transmembrane region" description="Helical" evidence="8">
    <location>
        <begin position="226"/>
        <end position="249"/>
    </location>
</feature>
<gene>
    <name evidence="10" type="ORF">KUTeg_002711</name>
</gene>
<keyword evidence="5" id="KW-0560">Oxidoreductase</keyword>
<dbReference type="EC" id="1.11.1.24" evidence="2"/>
<keyword evidence="11" id="KW-1185">Reference proteome</keyword>
<keyword evidence="8" id="KW-0472">Membrane</keyword>
<dbReference type="Proteomes" id="UP001217089">
    <property type="component" value="Unassembled WGS sequence"/>
</dbReference>
<evidence type="ECO:0000256" key="6">
    <source>
        <dbReference type="ARBA" id="ARBA00023284"/>
    </source>
</evidence>
<evidence type="ECO:0000313" key="11">
    <source>
        <dbReference type="Proteomes" id="UP001217089"/>
    </source>
</evidence>
<evidence type="ECO:0000256" key="7">
    <source>
        <dbReference type="ARBA" id="ARBA00049091"/>
    </source>
</evidence>
<keyword evidence="8" id="KW-1133">Transmembrane helix</keyword>
<organism evidence="10 11">
    <name type="scientific">Tegillarca granosa</name>
    <name type="common">Malaysian cockle</name>
    <name type="synonym">Anadara granosa</name>
    <dbReference type="NCBI Taxonomy" id="220873"/>
    <lineage>
        <taxon>Eukaryota</taxon>
        <taxon>Metazoa</taxon>
        <taxon>Spiralia</taxon>
        <taxon>Lophotrochozoa</taxon>
        <taxon>Mollusca</taxon>
        <taxon>Bivalvia</taxon>
        <taxon>Autobranchia</taxon>
        <taxon>Pteriomorphia</taxon>
        <taxon>Arcoida</taxon>
        <taxon>Arcoidea</taxon>
        <taxon>Arcidae</taxon>
        <taxon>Tegillarca</taxon>
    </lineage>
</organism>
<evidence type="ECO:0000256" key="4">
    <source>
        <dbReference type="ARBA" id="ARBA00022862"/>
    </source>
</evidence>
<protein>
    <recommendedName>
        <fullName evidence="2">thioredoxin-dependent peroxiredoxin</fullName>
        <ecNumber evidence="2">1.11.1.24</ecNumber>
    </recommendedName>
</protein>
<accession>A0ABQ9FUC7</accession>
<keyword evidence="4" id="KW-0049">Antioxidant</keyword>
<evidence type="ECO:0000256" key="1">
    <source>
        <dbReference type="ARBA" id="ARBA00009796"/>
    </source>
</evidence>
<comment type="catalytic activity">
    <reaction evidence="7">
        <text>a hydroperoxide + [thioredoxin]-dithiol = an alcohol + [thioredoxin]-disulfide + H2O</text>
        <dbReference type="Rhea" id="RHEA:62620"/>
        <dbReference type="Rhea" id="RHEA-COMP:10698"/>
        <dbReference type="Rhea" id="RHEA-COMP:10700"/>
        <dbReference type="ChEBI" id="CHEBI:15377"/>
        <dbReference type="ChEBI" id="CHEBI:29950"/>
        <dbReference type="ChEBI" id="CHEBI:30879"/>
        <dbReference type="ChEBI" id="CHEBI:35924"/>
        <dbReference type="ChEBI" id="CHEBI:50058"/>
        <dbReference type="EC" id="1.11.1.24"/>
    </reaction>
</comment>
<sequence>MWCPTEIIAFSDRAKEFQDINAEVIACSVDSQFTHLAWINTPRSKGGLGPIKIPLLGLFIIDPKGILRQITMNDLPVGRSVDETLRLVQAFQYTDPHGEVCPAGWKPGNCAKSKRVSKIFQKAWRLKNNIKTNSFLCTSMTAKIVNLSCVLKSFKRDKLCNFYLPKNVQFIFYNHKTIEIYALIFGIIFDKLCYAYYCYNKKCSIFFLPCNKPVETNNNNNICSLIFFRIISGWIGFIYLIQISFLCCICRESGDNKFFHYMKKDFCLYGQDTCINFLNLDNKKELKYFSLQKKLVFYARLFHGWPVIRSNNIKLALYYSYMWSCLSWVGNNIYVYNFILHMYTCEYDQRNYLNIYVLYHLCHVYLYVTLSSFKRGLPCSKCYGQKSIHKYGFDSTIQT</sequence>
<dbReference type="Pfam" id="PF00578">
    <property type="entry name" value="AhpC-TSA"/>
    <property type="match status" value="1"/>
</dbReference>
<feature type="transmembrane region" description="Helical" evidence="8">
    <location>
        <begin position="351"/>
        <end position="368"/>
    </location>
</feature>
<comment type="caution">
    <text evidence="10">The sequence shown here is derived from an EMBL/GenBank/DDBJ whole genome shotgun (WGS) entry which is preliminary data.</text>
</comment>
<evidence type="ECO:0000313" key="10">
    <source>
        <dbReference type="EMBL" id="KAJ8319736.1"/>
    </source>
</evidence>
<comment type="similarity">
    <text evidence="1">Belongs to the peroxiredoxin family. AhpC/Prx1 subfamily.</text>
</comment>
<dbReference type="PANTHER" id="PTHR10681">
    <property type="entry name" value="THIOREDOXIN PEROXIDASE"/>
    <property type="match status" value="1"/>
</dbReference>
<evidence type="ECO:0000256" key="2">
    <source>
        <dbReference type="ARBA" id="ARBA00013017"/>
    </source>
</evidence>
<keyword evidence="8" id="KW-0812">Transmembrane</keyword>
<keyword evidence="3" id="KW-0575">Peroxidase</keyword>
<dbReference type="InterPro" id="IPR000866">
    <property type="entry name" value="AhpC/TSA"/>
</dbReference>
<proteinExistence type="inferred from homology"/>
<dbReference type="PROSITE" id="PS51352">
    <property type="entry name" value="THIOREDOXIN_2"/>
    <property type="match status" value="1"/>
</dbReference>
<evidence type="ECO:0000256" key="8">
    <source>
        <dbReference type="SAM" id="Phobius"/>
    </source>
</evidence>
<feature type="domain" description="Thioredoxin" evidence="9">
    <location>
        <begin position="1"/>
        <end position="93"/>
    </location>
</feature>
<dbReference type="EMBL" id="JARBDR010000143">
    <property type="protein sequence ID" value="KAJ8319736.1"/>
    <property type="molecule type" value="Genomic_DNA"/>
</dbReference>
<keyword evidence="6" id="KW-0676">Redox-active center</keyword>
<dbReference type="Pfam" id="PF10417">
    <property type="entry name" value="1-cysPrx_C"/>
    <property type="match status" value="1"/>
</dbReference>
<feature type="transmembrane region" description="Helical" evidence="8">
    <location>
        <begin position="318"/>
        <end position="339"/>
    </location>
</feature>
<name>A0ABQ9FUC7_TEGGR</name>
<dbReference type="CDD" id="cd03015">
    <property type="entry name" value="PRX_Typ2cys"/>
    <property type="match status" value="1"/>
</dbReference>
<evidence type="ECO:0000259" key="9">
    <source>
        <dbReference type="PROSITE" id="PS51352"/>
    </source>
</evidence>
<evidence type="ECO:0000256" key="3">
    <source>
        <dbReference type="ARBA" id="ARBA00022559"/>
    </source>
</evidence>
<dbReference type="InterPro" id="IPR036249">
    <property type="entry name" value="Thioredoxin-like_sf"/>
</dbReference>
<dbReference type="InterPro" id="IPR013766">
    <property type="entry name" value="Thioredoxin_domain"/>
</dbReference>
<dbReference type="PANTHER" id="PTHR10681:SF171">
    <property type="entry name" value="PEROXIREDOXIN 4"/>
    <property type="match status" value="1"/>
</dbReference>
<dbReference type="InterPro" id="IPR050217">
    <property type="entry name" value="Peroxiredoxin"/>
</dbReference>
<evidence type="ECO:0000256" key="5">
    <source>
        <dbReference type="ARBA" id="ARBA00023002"/>
    </source>
</evidence>
<dbReference type="Gene3D" id="3.40.30.10">
    <property type="entry name" value="Glutaredoxin"/>
    <property type="match status" value="2"/>
</dbReference>
<dbReference type="SUPFAM" id="SSF52833">
    <property type="entry name" value="Thioredoxin-like"/>
    <property type="match status" value="1"/>
</dbReference>
<reference evidence="10 11" key="1">
    <citation type="submission" date="2022-12" db="EMBL/GenBank/DDBJ databases">
        <title>Chromosome-level genome of Tegillarca granosa.</title>
        <authorList>
            <person name="Kim J."/>
        </authorList>
    </citation>
    <scope>NUCLEOTIDE SEQUENCE [LARGE SCALE GENOMIC DNA]</scope>
    <source>
        <strain evidence="10">Teg-2019</strain>
        <tissue evidence="10">Adductor muscle</tissue>
    </source>
</reference>
<dbReference type="InterPro" id="IPR019479">
    <property type="entry name" value="Peroxiredoxin_C"/>
</dbReference>